<dbReference type="Proteomes" id="UP000799536">
    <property type="component" value="Unassembled WGS sequence"/>
</dbReference>
<sequence length="333" mass="38370">MDAPQNYKNLFELMTDIFFIFVWLNQDQTLDRMRGGFNRLVDKYVKFESAANLRRDQNGIEDRLNLTGKWAKYYHGNMSNMSNQTHQRMVDRVDEVQTCAFHEYIDALKKARNNHEVTGSAGKRYYECIQDLFAMMPKAGRIMGIPMVGFMGCIPSGNASDISLERRHSLQQPPPAKMIQNGGNSKENLKQIFQIWVWIEGYDSIKDKAGLEYINGRDVGIAEEDIETAKRHFKPTYTQLRDLGRMWTEDFLVVDHQYYSSYTNPKLEEQRLTPPFGPSFGDRDSFICLMDTEAANYNSADTDRSSPGHKGELKVLSSLVLEELYPLPLLPVF</sequence>
<dbReference type="EMBL" id="ML994012">
    <property type="protein sequence ID" value="KAF2200637.1"/>
    <property type="molecule type" value="Genomic_DNA"/>
</dbReference>
<name>A0A9P4JPE4_9PLEO</name>
<proteinExistence type="predicted"/>
<dbReference type="OrthoDB" id="3437405at2759"/>
<reference evidence="1" key="1">
    <citation type="journal article" date="2020" name="Stud. Mycol.">
        <title>101 Dothideomycetes genomes: a test case for predicting lifestyles and emergence of pathogens.</title>
        <authorList>
            <person name="Haridas S."/>
            <person name="Albert R."/>
            <person name="Binder M."/>
            <person name="Bloem J."/>
            <person name="Labutti K."/>
            <person name="Salamov A."/>
            <person name="Andreopoulos B."/>
            <person name="Baker S."/>
            <person name="Barry K."/>
            <person name="Bills G."/>
            <person name="Bluhm B."/>
            <person name="Cannon C."/>
            <person name="Castanera R."/>
            <person name="Culley D."/>
            <person name="Daum C."/>
            <person name="Ezra D."/>
            <person name="Gonzalez J."/>
            <person name="Henrissat B."/>
            <person name="Kuo A."/>
            <person name="Liang C."/>
            <person name="Lipzen A."/>
            <person name="Lutzoni F."/>
            <person name="Magnuson J."/>
            <person name="Mondo S."/>
            <person name="Nolan M."/>
            <person name="Ohm R."/>
            <person name="Pangilinan J."/>
            <person name="Park H.-J."/>
            <person name="Ramirez L."/>
            <person name="Alfaro M."/>
            <person name="Sun H."/>
            <person name="Tritt A."/>
            <person name="Yoshinaga Y."/>
            <person name="Zwiers L.-H."/>
            <person name="Turgeon B."/>
            <person name="Goodwin S."/>
            <person name="Spatafora J."/>
            <person name="Crous P."/>
            <person name="Grigoriev I."/>
        </authorList>
    </citation>
    <scope>NUCLEOTIDE SEQUENCE</scope>
    <source>
        <strain evidence="1">ATCC 74209</strain>
    </source>
</reference>
<evidence type="ECO:0000313" key="2">
    <source>
        <dbReference type="Proteomes" id="UP000799536"/>
    </source>
</evidence>
<evidence type="ECO:0000313" key="1">
    <source>
        <dbReference type="EMBL" id="KAF2200637.1"/>
    </source>
</evidence>
<protein>
    <submittedName>
        <fullName evidence="1">Uncharacterized protein</fullName>
    </submittedName>
</protein>
<accession>A0A9P4JPE4</accession>
<gene>
    <name evidence="1" type="ORF">GQ43DRAFT_432313</name>
</gene>
<keyword evidence="2" id="KW-1185">Reference proteome</keyword>
<organism evidence="1 2">
    <name type="scientific">Delitschia confertaspora ATCC 74209</name>
    <dbReference type="NCBI Taxonomy" id="1513339"/>
    <lineage>
        <taxon>Eukaryota</taxon>
        <taxon>Fungi</taxon>
        <taxon>Dikarya</taxon>
        <taxon>Ascomycota</taxon>
        <taxon>Pezizomycotina</taxon>
        <taxon>Dothideomycetes</taxon>
        <taxon>Pleosporomycetidae</taxon>
        <taxon>Pleosporales</taxon>
        <taxon>Delitschiaceae</taxon>
        <taxon>Delitschia</taxon>
    </lineage>
</organism>
<dbReference type="AlphaFoldDB" id="A0A9P4JPE4"/>
<comment type="caution">
    <text evidence="1">The sequence shown here is derived from an EMBL/GenBank/DDBJ whole genome shotgun (WGS) entry which is preliminary data.</text>
</comment>